<feature type="compositionally biased region" description="Basic residues" evidence="1">
    <location>
        <begin position="629"/>
        <end position="653"/>
    </location>
</feature>
<dbReference type="EMBL" id="JABBPG010000001">
    <property type="protein sequence ID" value="NOU49480.1"/>
    <property type="molecule type" value="Genomic_DNA"/>
</dbReference>
<evidence type="ECO:0000313" key="2">
    <source>
        <dbReference type="EMBL" id="NOU49480.1"/>
    </source>
</evidence>
<name>A0A849V9M7_9GAMM</name>
<feature type="compositionally biased region" description="Polar residues" evidence="1">
    <location>
        <begin position="906"/>
        <end position="925"/>
    </location>
</feature>
<dbReference type="RefSeq" id="WP_171624550.1">
    <property type="nucleotide sequence ID" value="NZ_JABBPG010000001.1"/>
</dbReference>
<feature type="compositionally biased region" description="Basic residues" evidence="1">
    <location>
        <begin position="278"/>
        <end position="287"/>
    </location>
</feature>
<gene>
    <name evidence="2" type="ORF">HG263_02820</name>
</gene>
<feature type="region of interest" description="Disordered" evidence="1">
    <location>
        <begin position="268"/>
        <end position="305"/>
    </location>
</feature>
<feature type="region of interest" description="Disordered" evidence="1">
    <location>
        <begin position="620"/>
        <end position="720"/>
    </location>
</feature>
<accession>A0A849V9M7</accession>
<dbReference type="PANTHER" id="PTHR21525">
    <property type="entry name" value="MOTILE SPERM PROTEIN"/>
    <property type="match status" value="1"/>
</dbReference>
<organism evidence="2 3">
    <name type="scientific">Pseudoalteromonas caenipelagi</name>
    <dbReference type="NCBI Taxonomy" id="2726988"/>
    <lineage>
        <taxon>Bacteria</taxon>
        <taxon>Pseudomonadati</taxon>
        <taxon>Pseudomonadota</taxon>
        <taxon>Gammaproteobacteria</taxon>
        <taxon>Alteromonadales</taxon>
        <taxon>Pseudoalteromonadaceae</taxon>
        <taxon>Pseudoalteromonas</taxon>
    </lineage>
</organism>
<feature type="region of interest" description="Disordered" evidence="1">
    <location>
        <begin position="906"/>
        <end position="948"/>
    </location>
</feature>
<reference evidence="2 3" key="1">
    <citation type="submission" date="2020-04" db="EMBL/GenBank/DDBJ databases">
        <title>Pseudoalteromonas caenipelagi sp. nov., isolated from a tidal flat.</title>
        <authorList>
            <person name="Park S."/>
            <person name="Yoon J.-H."/>
        </authorList>
    </citation>
    <scope>NUCLEOTIDE SEQUENCE [LARGE SCALE GENOMIC DNA]</scope>
    <source>
        <strain evidence="2 3">JBTF-M23</strain>
    </source>
</reference>
<evidence type="ECO:0000313" key="3">
    <source>
        <dbReference type="Proteomes" id="UP000586305"/>
    </source>
</evidence>
<proteinExistence type="predicted"/>
<feature type="compositionally biased region" description="Low complexity" evidence="1">
    <location>
        <begin position="702"/>
        <end position="718"/>
    </location>
</feature>
<protein>
    <submittedName>
        <fullName evidence="2">Uncharacterized protein</fullName>
    </submittedName>
</protein>
<feature type="compositionally biased region" description="Low complexity" evidence="1">
    <location>
        <begin position="856"/>
        <end position="873"/>
    </location>
</feature>
<feature type="compositionally biased region" description="Polar residues" evidence="1">
    <location>
        <begin position="16"/>
        <end position="27"/>
    </location>
</feature>
<comment type="caution">
    <text evidence="2">The sequence shown here is derived from an EMBL/GenBank/DDBJ whole genome shotgun (WGS) entry which is preliminary data.</text>
</comment>
<dbReference type="Proteomes" id="UP000586305">
    <property type="component" value="Unassembled WGS sequence"/>
</dbReference>
<feature type="region of interest" description="Disordered" evidence="1">
    <location>
        <begin position="1"/>
        <end position="28"/>
    </location>
</feature>
<dbReference type="AlphaFoldDB" id="A0A849V9M7"/>
<keyword evidence="3" id="KW-1185">Reference proteome</keyword>
<evidence type="ECO:0000256" key="1">
    <source>
        <dbReference type="SAM" id="MobiDB-lite"/>
    </source>
</evidence>
<feature type="compositionally biased region" description="Low complexity" evidence="1">
    <location>
        <begin position="926"/>
        <end position="948"/>
    </location>
</feature>
<dbReference type="PANTHER" id="PTHR21525:SF9">
    <property type="entry name" value="CHANNEL_COLICIN DOMAIN-CONTAINING PROTEIN"/>
    <property type="match status" value="1"/>
</dbReference>
<sequence length="1184" mass="122662">MKNQDASDQIRPQAVGASTAQGTAQNKVKNKLPNVQPYEDISASAALLGQVIAQLQNEALAFDSKPLESLLGLLSQFNVDELLAEHVSQLRNYLLDLNATLVEQTSVIPKGDNLALATSTSAGGATGSSAKIESSLLNTQESAVRQLATQSVMRDSLSSVQFSTANLLNAIDVSSLDESFTQLNWSIGAVENAILGLGKDLPKRFEQGVGNAIRGLLNTVASLKVVNVKSVQQQITVNNQLALKPKGKQTQPSKDKIGLSDTLQDAAPSVSALAPKNTSKKRVKPQAKRQSTNGKGARRNKQPVPLKVTKLKHNKTKNTAVSKYKQPAATPVNALNQLDIQSLTEGDLSSIIDLAPEVLEAANLKGPAKALKTALPALKQLDMQGIASGDISSILDTAPDLMAAANLKGPAKALKTALPALKQLDMQGIASGDISSILDAAPGLMEAANLKGPAKALKTALPALKQLDMQGIASGDISSILDAAPGLMEAANFKGPAKALKTALPALKQLDMQGIASGDISSILDAAPGLMEAADFKGPAKALKTALPALKQLDIKGIMDGDLQSLLKAAPDLLNSFGFGDAASVLKKHGAAIGKLDFKGILNGDLSSVGDAATEFLSSLGGDEEQAPKKKQRKKRTRNRKGKRGGAQRKHTQYRSNNKPWAKEGRDVTQAKPKAKAKSAKPALKVLDGGLNEQPKKQTANKPTKSSPKQSVKQVSKLKLGKGMAANDPIFGKMNKPKFKAGGLFKGLARSPIAKTLGRFTGPLRSIMGAADMASTLADDSLSKREKSQQIGTAAGGIGGAMAGAAAGAAIGSIIPGVGTLIGGAIGGAIGSFGGESLGGFLGDWFGSKLEDDKPTSSQASNTADNTSTSTQSQPALLANAQPLSIGKVDQTLGRPAANDALVKSVASNTQKTSETSNNLRSSQLQNTSSQSASVQSTANNSQQTQPTNASSIFGNILSLAGNVLGPVGAITGTIMATQPKANKPGSVVSKMANATGILGHVVNGLSILNTANNDALSAKEKAQSIGETGGSWLTGELISRSLGKSKNPRVAAVAPLLSFFGSTVAGKMTGGVSGWFSEKVLGKEQANAKADTQLATASQGAALLSPKLENDPNALHEITKKDQTSSSSQPNVNSSVAVNANITVNATPEMSAVDIAEQIKQVLEQKQQQAQRDMRLRYIDEVA</sequence>
<feature type="region of interest" description="Disordered" evidence="1">
    <location>
        <begin position="852"/>
        <end position="873"/>
    </location>
</feature>